<reference evidence="2 3" key="1">
    <citation type="submission" date="2023-09" db="EMBL/GenBank/DDBJ databases">
        <authorList>
            <person name="Rey-Velasco X."/>
        </authorList>
    </citation>
    <scope>NUCLEOTIDE SEQUENCE [LARGE SCALE GENOMIC DNA]</scope>
    <source>
        <strain evidence="2 3">P007</strain>
    </source>
</reference>
<sequence>MKNLINNLMFIGLLVLGLSFNACQEEFEEVGGNGEEQETITTSSTTADLIIKTASNDGSFDNIVDGASCLAIEFPYTVEVGGIQITIDSIEDLHLIEEIFDEFDDDEDILDIIFPITITLGDFTEVVIENKEALRELAAECLEGGDDDDIECIDFVYPITLFTFDVNEQETGSVTVNSDRELRLFFKERDDNELVSIDFPVTLIKADGTEIVVNSNGELANVIDSAKDECDEDDDDDYNDDDFDEERFDFCLTECPWEVREVIRADVDSTEQYLEYIMNFMEDGTVNVIIEGDIVVPGTWSSSFTDEGPLLTLEFDQLVDFNLEWLVYEIGDHTIKLFANDGSDKIILKQLCDDDEEGQDPDTLREILKECSWIIRKVVLQNEEIDRLLGFEFEFLPEGVATLSDGITTGEGSWEIGYNDEEVLSLLIEFGSEPAVNFNWPLRDLDDDRLKFEIEEIGYELVLQRECNSSAGDEDVSEIRNIMLGGQWNVALYDDEGMDQTEAFSGMDFSFSNFNQVEVSVNDDPILAGVWRILRGYGDNLKFYLNLGDDETFGELTEAWFIGEVSADRIELIYEDENINFKKLVFEKKM</sequence>
<evidence type="ECO:0000256" key="1">
    <source>
        <dbReference type="SAM" id="SignalP"/>
    </source>
</evidence>
<dbReference type="EMBL" id="JAVRHU010000003">
    <property type="protein sequence ID" value="MDT0622350.1"/>
    <property type="molecule type" value="Genomic_DNA"/>
</dbReference>
<organism evidence="2 3">
    <name type="scientific">Croceitalea vernalis</name>
    <dbReference type="NCBI Taxonomy" id="3075599"/>
    <lineage>
        <taxon>Bacteria</taxon>
        <taxon>Pseudomonadati</taxon>
        <taxon>Bacteroidota</taxon>
        <taxon>Flavobacteriia</taxon>
        <taxon>Flavobacteriales</taxon>
        <taxon>Flavobacteriaceae</taxon>
        <taxon>Croceitalea</taxon>
    </lineage>
</organism>
<evidence type="ECO:0000313" key="2">
    <source>
        <dbReference type="EMBL" id="MDT0622350.1"/>
    </source>
</evidence>
<feature type="signal peptide" evidence="1">
    <location>
        <begin position="1"/>
        <end position="24"/>
    </location>
</feature>
<dbReference type="RefSeq" id="WP_311385920.1">
    <property type="nucleotide sequence ID" value="NZ_JAVRHU010000003.1"/>
</dbReference>
<proteinExistence type="predicted"/>
<evidence type="ECO:0000313" key="3">
    <source>
        <dbReference type="Proteomes" id="UP001250662"/>
    </source>
</evidence>
<protein>
    <recommendedName>
        <fullName evidence="4">Lipocalin-like domain-containing protein</fullName>
    </recommendedName>
</protein>
<feature type="chain" id="PRO_5045843326" description="Lipocalin-like domain-containing protein" evidence="1">
    <location>
        <begin position="25"/>
        <end position="590"/>
    </location>
</feature>
<comment type="caution">
    <text evidence="2">The sequence shown here is derived from an EMBL/GenBank/DDBJ whole genome shotgun (WGS) entry which is preliminary data.</text>
</comment>
<keyword evidence="1" id="KW-0732">Signal</keyword>
<gene>
    <name evidence="2" type="ORF">RM520_11995</name>
</gene>
<accession>A0ABU3BJL4</accession>
<name>A0ABU3BJL4_9FLAO</name>
<dbReference type="Proteomes" id="UP001250662">
    <property type="component" value="Unassembled WGS sequence"/>
</dbReference>
<evidence type="ECO:0008006" key="4">
    <source>
        <dbReference type="Google" id="ProtNLM"/>
    </source>
</evidence>
<keyword evidence="3" id="KW-1185">Reference proteome</keyword>